<dbReference type="Pfam" id="PF23544">
    <property type="entry name" value="AtuA_ferredoxin"/>
    <property type="match status" value="1"/>
</dbReference>
<reference evidence="3" key="1">
    <citation type="submission" date="2019-02" db="EMBL/GenBank/DDBJ databases">
        <authorList>
            <person name="Li S.-H."/>
        </authorList>
    </citation>
    <scope>NUCLEOTIDE SEQUENCE</scope>
    <source>
        <strain evidence="3">IMCC14734</strain>
    </source>
</reference>
<dbReference type="Proteomes" id="UP001143362">
    <property type="component" value="Unassembled WGS sequence"/>
</dbReference>
<organism evidence="3 4">
    <name type="scientific">Candidatus Litorirhabdus singularis</name>
    <dbReference type="NCBI Taxonomy" id="2518993"/>
    <lineage>
        <taxon>Bacteria</taxon>
        <taxon>Pseudomonadati</taxon>
        <taxon>Pseudomonadota</taxon>
        <taxon>Gammaproteobacteria</taxon>
        <taxon>Cellvibrionales</taxon>
        <taxon>Halieaceae</taxon>
        <taxon>Candidatus Litorirhabdus</taxon>
    </lineage>
</organism>
<dbReference type="Pfam" id="PF07287">
    <property type="entry name" value="AtuA"/>
    <property type="match status" value="1"/>
</dbReference>
<accession>A0ABT3TFX8</accession>
<dbReference type="InterPro" id="IPR056362">
    <property type="entry name" value="AtuA-like_ferredoxin_dom"/>
</dbReference>
<proteinExistence type="predicted"/>
<sequence length="594" mass="63108">MAKTVRIGCAAGFYGDSQLSARQLVDKGDIDYLVFDYLAEITMAILAKARQKNDDLGYAIDFVTVAMADVLADCAAKGIKVVANAGGVNVPACIAALQQLCEQQGLNLKIGGVYGDNLLGREDLPVAAMTENQTGDPLPDKLASINAYLGAQPIADALAAGADVVVTGRVVDSAVMLGPLIHEFGWQTSDYDLLAQGSLCGHVIECGAQCTGGNYTDWHTVPDFADISYPIAEVSADGSFVIGIPRDSGGLATIGSVGEQILYEIADPGNYLLPDVACDFSNVQLEQIGDNLVKVSGARGRAPGDRYKVCATWRDGFQIKGCVMIGGLRARDKAETAMEAWVQRVRSYYEAQGIEDFRAVDLEYLGAEHTFGPHASEAARATREVTAKFGLHHDDPAALQFAANEMVYLGTSGVPGFYGLGGGRVRPGGLMRVHSTMIDKELVTVVVQVGTETIVNQPYTTPATSEPRGRYKMALDDVDSSQAMATVLLEQLAYARSGDKGNNANIGVLSRERAYLPYLQSQLTAQAVAEYFAHLVHGEVERFELPGMGAFNFFMTEALGGGGAASLRTDAQGKSLAQQLLSIEIQIPAALLVG</sequence>
<protein>
    <submittedName>
        <fullName evidence="3">DUF1446 domain-containing protein</fullName>
    </submittedName>
</protein>
<dbReference type="InterPro" id="IPR010839">
    <property type="entry name" value="AtuA_N"/>
</dbReference>
<feature type="domain" description="AtuA-like ferredoxin-fold" evidence="2">
    <location>
        <begin position="488"/>
        <end position="585"/>
    </location>
</feature>
<dbReference type="EMBL" id="SHNN01000002">
    <property type="protein sequence ID" value="MCX2981120.1"/>
    <property type="molecule type" value="Genomic_DNA"/>
</dbReference>
<dbReference type="PANTHER" id="PTHR47708">
    <property type="match status" value="1"/>
</dbReference>
<dbReference type="RefSeq" id="WP_279245135.1">
    <property type="nucleotide sequence ID" value="NZ_SHNN01000002.1"/>
</dbReference>
<evidence type="ECO:0000259" key="2">
    <source>
        <dbReference type="Pfam" id="PF23544"/>
    </source>
</evidence>
<evidence type="ECO:0000313" key="3">
    <source>
        <dbReference type="EMBL" id="MCX2981120.1"/>
    </source>
</evidence>
<dbReference type="PANTHER" id="PTHR47708:SF2">
    <property type="entry name" value="SI:CH73-132F6.5"/>
    <property type="match status" value="1"/>
</dbReference>
<name>A0ABT3TFX8_9GAMM</name>
<feature type="domain" description="Acyclic terpene utilisation N-terminal" evidence="1">
    <location>
        <begin position="5"/>
        <end position="448"/>
    </location>
</feature>
<comment type="caution">
    <text evidence="3">The sequence shown here is derived from an EMBL/GenBank/DDBJ whole genome shotgun (WGS) entry which is preliminary data.</text>
</comment>
<evidence type="ECO:0000313" key="4">
    <source>
        <dbReference type="Proteomes" id="UP001143362"/>
    </source>
</evidence>
<evidence type="ECO:0000259" key="1">
    <source>
        <dbReference type="Pfam" id="PF07287"/>
    </source>
</evidence>
<gene>
    <name evidence="3" type="ORF">EYC98_09615</name>
</gene>
<keyword evidence="4" id="KW-1185">Reference proteome</keyword>